<organism evidence="1 2">
    <name type="scientific">Coccidioides immitis RMSCC 2394</name>
    <dbReference type="NCBI Taxonomy" id="404692"/>
    <lineage>
        <taxon>Eukaryota</taxon>
        <taxon>Fungi</taxon>
        <taxon>Dikarya</taxon>
        <taxon>Ascomycota</taxon>
        <taxon>Pezizomycotina</taxon>
        <taxon>Eurotiomycetes</taxon>
        <taxon>Eurotiomycetidae</taxon>
        <taxon>Onygenales</taxon>
        <taxon>Onygenaceae</taxon>
        <taxon>Coccidioides</taxon>
    </lineage>
</organism>
<protein>
    <submittedName>
        <fullName evidence="1">Uncharacterized protein</fullName>
    </submittedName>
</protein>
<evidence type="ECO:0000313" key="1">
    <source>
        <dbReference type="EMBL" id="KMP05013.1"/>
    </source>
</evidence>
<gene>
    <name evidence="1" type="ORF">CIRG_04694</name>
</gene>
<accession>A0A0J6YDN8</accession>
<sequence>MYGYSLALTDVHPFSQGFPQSLATITEMSGLTQNGNHGLNSKSGSDFPALRSQVVCEWWCGMSAGLSLQQRREASLHRQSEQPERDITEILNLIRTGSRSSPLLD</sequence>
<proteinExistence type="predicted"/>
<reference evidence="2" key="1">
    <citation type="journal article" date="2010" name="Genome Res.">
        <title>Population genomic sequencing of Coccidioides fungi reveals recent hybridization and transposon control.</title>
        <authorList>
            <person name="Neafsey D.E."/>
            <person name="Barker B.M."/>
            <person name="Sharpton T.J."/>
            <person name="Stajich J.E."/>
            <person name="Park D.J."/>
            <person name="Whiston E."/>
            <person name="Hung C.-Y."/>
            <person name="McMahan C."/>
            <person name="White J."/>
            <person name="Sykes S."/>
            <person name="Heiman D."/>
            <person name="Young S."/>
            <person name="Zeng Q."/>
            <person name="Abouelleil A."/>
            <person name="Aftuck L."/>
            <person name="Bessette D."/>
            <person name="Brown A."/>
            <person name="FitzGerald M."/>
            <person name="Lui A."/>
            <person name="Macdonald J.P."/>
            <person name="Priest M."/>
            <person name="Orbach M.J."/>
            <person name="Galgiani J.N."/>
            <person name="Kirkland T.N."/>
            <person name="Cole G.T."/>
            <person name="Birren B.W."/>
            <person name="Henn M.R."/>
            <person name="Taylor J.W."/>
            <person name="Rounsley S.D."/>
        </authorList>
    </citation>
    <scope>NUCLEOTIDE SEQUENCE [LARGE SCALE GENOMIC DNA]</scope>
    <source>
        <strain evidence="2">RMSCC 2394</strain>
    </source>
</reference>
<name>A0A0J6YDN8_COCIT</name>
<dbReference type="EMBL" id="DS028095">
    <property type="protein sequence ID" value="KMP05013.1"/>
    <property type="molecule type" value="Genomic_DNA"/>
</dbReference>
<evidence type="ECO:0000313" key="2">
    <source>
        <dbReference type="Proteomes" id="UP000054565"/>
    </source>
</evidence>
<dbReference type="Proteomes" id="UP000054565">
    <property type="component" value="Unassembled WGS sequence"/>
</dbReference>
<dbReference type="AlphaFoldDB" id="A0A0J6YDN8"/>